<organism evidence="3 4">
    <name type="scientific">Paramecium pentaurelia</name>
    <dbReference type="NCBI Taxonomy" id="43138"/>
    <lineage>
        <taxon>Eukaryota</taxon>
        <taxon>Sar</taxon>
        <taxon>Alveolata</taxon>
        <taxon>Ciliophora</taxon>
        <taxon>Intramacronucleata</taxon>
        <taxon>Oligohymenophorea</taxon>
        <taxon>Peniculida</taxon>
        <taxon>Parameciidae</taxon>
        <taxon>Paramecium</taxon>
    </lineage>
</organism>
<proteinExistence type="predicted"/>
<accession>A0A8S1WCW1</accession>
<dbReference type="AlphaFoldDB" id="A0A8S1WCW1"/>
<evidence type="ECO:0000259" key="2">
    <source>
        <dbReference type="Pfam" id="PF00030"/>
    </source>
</evidence>
<dbReference type="InterPro" id="IPR001064">
    <property type="entry name" value="Beta/gamma_crystallin"/>
</dbReference>
<keyword evidence="1" id="KW-0732">Signal</keyword>
<gene>
    <name evidence="3" type="ORF">PPENT_87.1.T0870175</name>
</gene>
<dbReference type="Proteomes" id="UP000689195">
    <property type="component" value="Unassembled WGS sequence"/>
</dbReference>
<protein>
    <recommendedName>
        <fullName evidence="2">Beta/gamma crystallin 'Greek key' domain-containing protein</fullName>
    </recommendedName>
</protein>
<feature type="chain" id="PRO_5035738831" description="Beta/gamma crystallin 'Greek key' domain-containing protein" evidence="1">
    <location>
        <begin position="20"/>
        <end position="241"/>
    </location>
</feature>
<feature type="domain" description="Beta/gamma crystallin 'Greek key'" evidence="2">
    <location>
        <begin position="150"/>
        <end position="207"/>
    </location>
</feature>
<sequence length="241" mass="27463">MPIKALMFRIILIPALVLAQSNVEFSEIETNPIPSIVNFDGNQRNVDQTLSEQGYYDFDGNFISSNTGVTQNNENNKSNEDPNNFILDHQSITIPTQEITSLSNNENQLQGVNDIPQIDMIDTQSTQTLTQQDINKNSETEQNVLNSDCIVIYSQCHFKGEQLQLCESQRNIDNFDHDIKSIQIPKGYAVRLYNKEDFSGDKIILKDSQECINQPLSLTQLYEKQSHKFLVLAQNFNLRAI</sequence>
<dbReference type="OrthoDB" id="292951at2759"/>
<feature type="signal peptide" evidence="1">
    <location>
        <begin position="1"/>
        <end position="19"/>
    </location>
</feature>
<name>A0A8S1WCW1_9CILI</name>
<evidence type="ECO:0000313" key="3">
    <source>
        <dbReference type="EMBL" id="CAD8186637.1"/>
    </source>
</evidence>
<dbReference type="EMBL" id="CAJJDO010000087">
    <property type="protein sequence ID" value="CAD8186637.1"/>
    <property type="molecule type" value="Genomic_DNA"/>
</dbReference>
<evidence type="ECO:0000313" key="4">
    <source>
        <dbReference type="Proteomes" id="UP000689195"/>
    </source>
</evidence>
<evidence type="ECO:0000256" key="1">
    <source>
        <dbReference type="SAM" id="SignalP"/>
    </source>
</evidence>
<dbReference type="Pfam" id="PF00030">
    <property type="entry name" value="Crystall"/>
    <property type="match status" value="1"/>
</dbReference>
<comment type="caution">
    <text evidence="3">The sequence shown here is derived from an EMBL/GenBank/DDBJ whole genome shotgun (WGS) entry which is preliminary data.</text>
</comment>
<keyword evidence="4" id="KW-1185">Reference proteome</keyword>
<reference evidence="3" key="1">
    <citation type="submission" date="2021-01" db="EMBL/GenBank/DDBJ databases">
        <authorList>
            <consortium name="Genoscope - CEA"/>
            <person name="William W."/>
        </authorList>
    </citation>
    <scope>NUCLEOTIDE SEQUENCE</scope>
</reference>